<organism evidence="2 3">
    <name type="scientific">Neisseria lactamica ATCC 23970</name>
    <dbReference type="NCBI Taxonomy" id="546265"/>
    <lineage>
        <taxon>Bacteria</taxon>
        <taxon>Pseudomonadati</taxon>
        <taxon>Pseudomonadota</taxon>
        <taxon>Betaproteobacteria</taxon>
        <taxon>Neisseriales</taxon>
        <taxon>Neisseriaceae</taxon>
        <taxon>Neisseria</taxon>
    </lineage>
</organism>
<dbReference type="AlphaFoldDB" id="D0W988"/>
<proteinExistence type="predicted"/>
<reference evidence="2 3" key="1">
    <citation type="submission" date="2009-10" db="EMBL/GenBank/DDBJ databases">
        <authorList>
            <person name="Weinstock G."/>
            <person name="Sodergren E."/>
            <person name="Clifton S."/>
            <person name="Fulton L."/>
            <person name="Fulton B."/>
            <person name="Courtney L."/>
            <person name="Fronick C."/>
            <person name="Harrison M."/>
            <person name="Strong C."/>
            <person name="Farmer C."/>
            <person name="Delahaunty K."/>
            <person name="Markovic C."/>
            <person name="Hall O."/>
            <person name="Minx P."/>
            <person name="Tomlinson C."/>
            <person name="Mitreva M."/>
            <person name="Nelson J."/>
            <person name="Hou S."/>
            <person name="Wollam A."/>
            <person name="Pepin K.H."/>
            <person name="Johnson M."/>
            <person name="Bhonagiri V."/>
            <person name="Nash W.E."/>
            <person name="Warren W."/>
            <person name="Chinwalla A."/>
            <person name="Mardis E.R."/>
            <person name="Wilson R.K."/>
        </authorList>
    </citation>
    <scope>NUCLEOTIDE SEQUENCE [LARGE SCALE GENOMIC DNA]</scope>
    <source>
        <strain evidence="2 3">ATCC 23970</strain>
    </source>
</reference>
<name>D0W988_NEILA</name>
<dbReference type="EMBL" id="ACEQ02000011">
    <property type="protein sequence ID" value="EEZ75844.1"/>
    <property type="molecule type" value="Genomic_DNA"/>
</dbReference>
<feature type="region of interest" description="Disordered" evidence="1">
    <location>
        <begin position="1"/>
        <end position="43"/>
    </location>
</feature>
<comment type="caution">
    <text evidence="2">The sequence shown here is derived from an EMBL/GenBank/DDBJ whole genome shotgun (WGS) entry which is preliminary data.</text>
</comment>
<sequence>MAFGGILKKAAKMPSEGFRRHRGSKRRQPETDKPPFPGITALS</sequence>
<evidence type="ECO:0000313" key="2">
    <source>
        <dbReference type="EMBL" id="EEZ75844.1"/>
    </source>
</evidence>
<protein>
    <submittedName>
        <fullName evidence="2">Uncharacterized protein</fullName>
    </submittedName>
</protein>
<dbReference type="Proteomes" id="UP000003843">
    <property type="component" value="Unassembled WGS sequence"/>
</dbReference>
<evidence type="ECO:0000313" key="3">
    <source>
        <dbReference type="Proteomes" id="UP000003843"/>
    </source>
</evidence>
<evidence type="ECO:0000256" key="1">
    <source>
        <dbReference type="SAM" id="MobiDB-lite"/>
    </source>
</evidence>
<accession>D0W988</accession>
<gene>
    <name evidence="2" type="ORF">NEILACOT_04096</name>
</gene>